<keyword evidence="9" id="KW-0067">ATP-binding</keyword>
<evidence type="ECO:0000256" key="11">
    <source>
        <dbReference type="ARBA" id="ARBA00023012"/>
    </source>
</evidence>
<evidence type="ECO:0000256" key="13">
    <source>
        <dbReference type="SAM" id="Phobius"/>
    </source>
</evidence>
<feature type="compositionally biased region" description="Basic and acidic residues" evidence="12">
    <location>
        <begin position="949"/>
        <end position="960"/>
    </location>
</feature>
<dbReference type="GO" id="GO:0000160">
    <property type="term" value="P:phosphorelay signal transduction system"/>
    <property type="evidence" value="ECO:0007669"/>
    <property type="project" value="UniProtKB-KW"/>
</dbReference>
<evidence type="ECO:0000256" key="3">
    <source>
        <dbReference type="ARBA" id="ARBA00012438"/>
    </source>
</evidence>
<keyword evidence="7" id="KW-0547">Nucleotide-binding</keyword>
<reference evidence="15" key="1">
    <citation type="submission" date="2017-12" db="EMBL/GenBank/DDBJ databases">
        <title>Sequencing the genomes of 1000 Actinobacteria strains.</title>
        <authorList>
            <person name="Klenk H.-P."/>
        </authorList>
    </citation>
    <scope>NUCLEOTIDE SEQUENCE [LARGE SCALE GENOMIC DNA]</scope>
    <source>
        <strain evidence="15">DSM 44228</strain>
    </source>
</reference>
<organism evidence="15 16">
    <name type="scientific">Saccharopolyspora spinosa</name>
    <dbReference type="NCBI Taxonomy" id="60894"/>
    <lineage>
        <taxon>Bacteria</taxon>
        <taxon>Bacillati</taxon>
        <taxon>Actinomycetota</taxon>
        <taxon>Actinomycetes</taxon>
        <taxon>Pseudonocardiales</taxon>
        <taxon>Pseudonocardiaceae</taxon>
        <taxon>Saccharopolyspora</taxon>
    </lineage>
</organism>
<dbReference type="PANTHER" id="PTHR44936:SF9">
    <property type="entry name" value="SENSOR PROTEIN CREC"/>
    <property type="match status" value="1"/>
</dbReference>
<feature type="compositionally biased region" description="Polar residues" evidence="12">
    <location>
        <begin position="991"/>
        <end position="1002"/>
    </location>
</feature>
<dbReference type="EC" id="2.7.13.3" evidence="3"/>
<dbReference type="GO" id="GO:0005524">
    <property type="term" value="F:ATP binding"/>
    <property type="evidence" value="ECO:0007669"/>
    <property type="project" value="UniProtKB-KW"/>
</dbReference>
<sequence>MSAAAQETGMLNNDPATGTGAATEPAAGRSKTWWLRNWRLRYKMAAVLLVPTLAALGVGGIRVYDGLATQSRLNTIVEQVELGEQAANLTHELQRERDFAIVFTTANGGSAGTDYVAQGQRVDAAVRQLQGFDQQVVSFSPEVRDAYERAVHRLGSLSDLRSTINSRFTGPQTLVAYNSVLEELLQINRMVATSAVNTQVSQTARAAEALGRAKEQLAQQRSILLSAGMLNGFLTGQADAVRAANARYEAAFAEFENAATPEQRALFAARVAGAEVDDSEQIEQTALIAADRKEAVRINPLEWGTQSGKRTDLVRSVEESVLTDFHDDAQELADSAWWSLIRDSALLLLLLVVAFGVAAYIARSMLRPLRTLRYGALEIAQKSLPEAISKVNENPGSANQITVQPVPVYSGEEIGQVARTFDAVHQQALRLAAEQALLRNNVNDLFVNLARRSQTLVQRQLALIDRLEQDEQDPDQLSSLFELDHLATRMRRNNENLLILGGTDLTRRMMRPVPLNEVLGAAVSEVEQYARVAVVDAPDLAIQGRVVNDFVHLVAELLENATVFSNPDTEVTVRTAYRRQELVIEIRDRGVGIDASEIDEINDRLTRPPEIDVAVSRRMGLFVVGQLARRHDIRVELHNNDNLEGGVTATVHLAGEFVVQLTPDGPRPMPDVPRAALAEERREAFSETGTHLGLAAAFGGRAAASPDRGVEQPTERAPLPSLAGIEQATAFNPQPQQEEPEVEDTELSTQYSVTVSNGDSFGATDVPEWEDASKAPADDEVRAEEWPSEENTGNQFSDEFDGHCGAPGEPVGSADLFHNPFEAEKTASMEFPAGLEEPVNNGFGRNGSGSGGGLFGTADSEGAADNGTRQEPASEARVQEEGPVEGTEGQPPAFADDEPEGASWDMDDAPTQRLPIYEAVLSQWFRESDVDNVRAAPATPAATEALIEPRRLTEQPRILEEPVVDEVPRTTTPDPGWGAADDGWRAAEALLQTQQVQETTSAGLPKRVPKTNLVPGSAAPRAPQPPRRKPAATRSADAVRGRMANFQQGVKRGRHSKAEPVSTEPPRSNPSRPEEQE</sequence>
<dbReference type="Pfam" id="PF02518">
    <property type="entry name" value="HATPase_c"/>
    <property type="match status" value="1"/>
</dbReference>
<evidence type="ECO:0000256" key="9">
    <source>
        <dbReference type="ARBA" id="ARBA00022840"/>
    </source>
</evidence>
<evidence type="ECO:0000256" key="5">
    <source>
        <dbReference type="ARBA" id="ARBA00022679"/>
    </source>
</evidence>
<evidence type="ECO:0000256" key="4">
    <source>
        <dbReference type="ARBA" id="ARBA00022553"/>
    </source>
</evidence>
<keyword evidence="11" id="KW-0902">Two-component regulatory system</keyword>
<dbReference type="RefSeq" id="WP_237710679.1">
    <property type="nucleotide sequence ID" value="NZ_CP061007.1"/>
</dbReference>
<feature type="region of interest" description="Disordered" evidence="12">
    <location>
        <begin position="755"/>
        <end position="911"/>
    </location>
</feature>
<comment type="subcellular location">
    <subcellularLocation>
        <location evidence="2">Membrane</location>
    </subcellularLocation>
</comment>
<evidence type="ECO:0000256" key="2">
    <source>
        <dbReference type="ARBA" id="ARBA00004370"/>
    </source>
</evidence>
<comment type="catalytic activity">
    <reaction evidence="1">
        <text>ATP + protein L-histidine = ADP + protein N-phospho-L-histidine.</text>
        <dbReference type="EC" id="2.7.13.3"/>
    </reaction>
</comment>
<feature type="compositionally biased region" description="Gly residues" evidence="12">
    <location>
        <begin position="844"/>
        <end position="855"/>
    </location>
</feature>
<accession>A0A2N3XTI4</accession>
<keyword evidence="8" id="KW-0418">Kinase</keyword>
<name>A0A2N3XTI4_SACSN</name>
<dbReference type="Proteomes" id="UP000233786">
    <property type="component" value="Unassembled WGS sequence"/>
</dbReference>
<evidence type="ECO:0000256" key="6">
    <source>
        <dbReference type="ARBA" id="ARBA00022692"/>
    </source>
</evidence>
<dbReference type="SUPFAM" id="SSF55874">
    <property type="entry name" value="ATPase domain of HSP90 chaperone/DNA topoisomerase II/histidine kinase"/>
    <property type="match status" value="1"/>
</dbReference>
<dbReference type="PANTHER" id="PTHR44936">
    <property type="entry name" value="SENSOR PROTEIN CREC"/>
    <property type="match status" value="1"/>
</dbReference>
<proteinExistence type="predicted"/>
<feature type="region of interest" description="Disordered" evidence="12">
    <location>
        <begin position="1"/>
        <end position="25"/>
    </location>
</feature>
<dbReference type="InterPro" id="IPR003594">
    <property type="entry name" value="HATPase_dom"/>
</dbReference>
<dbReference type="GO" id="GO:0004673">
    <property type="term" value="F:protein histidine kinase activity"/>
    <property type="evidence" value="ECO:0007669"/>
    <property type="project" value="UniProtKB-EC"/>
</dbReference>
<evidence type="ECO:0000256" key="12">
    <source>
        <dbReference type="SAM" id="MobiDB-lite"/>
    </source>
</evidence>
<protein>
    <recommendedName>
        <fullName evidence="3">histidine kinase</fullName>
        <ecNumber evidence="3">2.7.13.3</ecNumber>
    </recommendedName>
</protein>
<dbReference type="EMBL" id="PJNB01000001">
    <property type="protein sequence ID" value="PKW13994.1"/>
    <property type="molecule type" value="Genomic_DNA"/>
</dbReference>
<dbReference type="Gene3D" id="6.10.340.10">
    <property type="match status" value="1"/>
</dbReference>
<dbReference type="Gene3D" id="3.30.565.10">
    <property type="entry name" value="Histidine kinase-like ATPase, C-terminal domain"/>
    <property type="match status" value="1"/>
</dbReference>
<gene>
    <name evidence="15" type="ORF">A8926_1567</name>
</gene>
<dbReference type="InterPro" id="IPR013587">
    <property type="entry name" value="Nitrate/nitrite_sensing"/>
</dbReference>
<dbReference type="AlphaFoldDB" id="A0A2N3XTI4"/>
<dbReference type="InterPro" id="IPR050980">
    <property type="entry name" value="2C_sensor_his_kinase"/>
</dbReference>
<evidence type="ECO:0000256" key="8">
    <source>
        <dbReference type="ARBA" id="ARBA00022777"/>
    </source>
</evidence>
<feature type="compositionally biased region" description="Low complexity" evidence="12">
    <location>
        <begin position="15"/>
        <end position="25"/>
    </location>
</feature>
<feature type="region of interest" description="Disordered" evidence="12">
    <location>
        <begin position="949"/>
        <end position="1077"/>
    </location>
</feature>
<keyword evidence="4" id="KW-0597">Phosphoprotein</keyword>
<dbReference type="PROSITE" id="PS50885">
    <property type="entry name" value="HAMP"/>
    <property type="match status" value="1"/>
</dbReference>
<feature type="compositionally biased region" description="Acidic residues" evidence="12">
    <location>
        <begin position="895"/>
        <end position="908"/>
    </location>
</feature>
<keyword evidence="5" id="KW-0808">Transferase</keyword>
<feature type="compositionally biased region" description="Basic and acidic residues" evidence="12">
    <location>
        <begin position="771"/>
        <end position="785"/>
    </location>
</feature>
<keyword evidence="16" id="KW-1185">Reference proteome</keyword>
<dbReference type="SMART" id="SM00304">
    <property type="entry name" value="HAMP"/>
    <property type="match status" value="1"/>
</dbReference>
<keyword evidence="6 13" id="KW-0812">Transmembrane</keyword>
<dbReference type="Pfam" id="PF08376">
    <property type="entry name" value="NIT"/>
    <property type="match status" value="1"/>
</dbReference>
<dbReference type="InterPro" id="IPR036890">
    <property type="entry name" value="HATPase_C_sf"/>
</dbReference>
<dbReference type="GO" id="GO:0016020">
    <property type="term" value="C:membrane"/>
    <property type="evidence" value="ECO:0007669"/>
    <property type="project" value="UniProtKB-SubCell"/>
</dbReference>
<feature type="transmembrane region" description="Helical" evidence="13">
    <location>
        <begin position="345"/>
        <end position="362"/>
    </location>
</feature>
<feature type="transmembrane region" description="Helical" evidence="13">
    <location>
        <begin position="44"/>
        <end position="64"/>
    </location>
</feature>
<feature type="domain" description="HAMP" evidence="14">
    <location>
        <begin position="363"/>
        <end position="433"/>
    </location>
</feature>
<dbReference type="SMART" id="SM00387">
    <property type="entry name" value="HATPase_c"/>
    <property type="match status" value="1"/>
</dbReference>
<keyword evidence="13" id="KW-0472">Membrane</keyword>
<evidence type="ECO:0000256" key="10">
    <source>
        <dbReference type="ARBA" id="ARBA00022989"/>
    </source>
</evidence>
<evidence type="ECO:0000259" key="14">
    <source>
        <dbReference type="PROSITE" id="PS50885"/>
    </source>
</evidence>
<dbReference type="InterPro" id="IPR003660">
    <property type="entry name" value="HAMP_dom"/>
</dbReference>
<comment type="caution">
    <text evidence="15">The sequence shown here is derived from an EMBL/GenBank/DDBJ whole genome shotgun (WGS) entry which is preliminary data.</text>
</comment>
<keyword evidence="10 13" id="KW-1133">Transmembrane helix</keyword>
<evidence type="ECO:0000256" key="1">
    <source>
        <dbReference type="ARBA" id="ARBA00000085"/>
    </source>
</evidence>
<evidence type="ECO:0000313" key="15">
    <source>
        <dbReference type="EMBL" id="PKW13994.1"/>
    </source>
</evidence>
<evidence type="ECO:0000313" key="16">
    <source>
        <dbReference type="Proteomes" id="UP000233786"/>
    </source>
</evidence>
<dbReference type="STRING" id="994479.GCA_000194155_04274"/>
<evidence type="ECO:0000256" key="7">
    <source>
        <dbReference type="ARBA" id="ARBA00022741"/>
    </source>
</evidence>